<comment type="catalytic activity">
    <reaction evidence="6">
        <text>1'-[1,2-diacyl-sn-glycero-3-phospho],3'-[1-acyl-sn-glycero-3-phospho]-glycerol + a 1,2-diacyl-sn-glycero-3-phosphocholine = a cardiolipin + a 1-acyl-sn-glycero-3-phosphocholine</text>
        <dbReference type="Rhea" id="RHEA:33731"/>
        <dbReference type="ChEBI" id="CHEBI:57643"/>
        <dbReference type="ChEBI" id="CHEBI:58168"/>
        <dbReference type="ChEBI" id="CHEBI:62237"/>
        <dbReference type="ChEBI" id="CHEBI:64743"/>
    </reaction>
    <physiologicalReaction direction="left-to-right" evidence="6">
        <dbReference type="Rhea" id="RHEA:33732"/>
    </physiologicalReaction>
    <physiologicalReaction direction="right-to-left" evidence="6">
        <dbReference type="Rhea" id="RHEA:33733"/>
    </physiologicalReaction>
</comment>
<sequence>MSRSKNRFLKTLEDIISYLLVISTITIAWILFRVLNRTKVYGLENIPFKKNLLLLPNHLTMIDSFLVGTTAFYPEVIIKPWLIPWSPAAEENFFSNPVLAWIANNWKAIPVRRGRKDLEVLNKMIELLPDGTMINFPEGTRSRTGKLGNGKPGVGKLIYNSKPTAIPVRIFGMEKVLPIGSYFPRIFKKITVVFGKPIDFSPFYALPDEKETWLGIVKKVMDSITELKPVEGNREFSVKASEEGNFS</sequence>
<dbReference type="AlphaFoldDB" id="A0A1F7SI62"/>
<evidence type="ECO:0000313" key="9">
    <source>
        <dbReference type="EMBL" id="OGL53451.1"/>
    </source>
</evidence>
<evidence type="ECO:0000256" key="1">
    <source>
        <dbReference type="ARBA" id="ARBA00004170"/>
    </source>
</evidence>
<dbReference type="EMBL" id="MGDI01000025">
    <property type="protein sequence ID" value="OGL53451.1"/>
    <property type="molecule type" value="Genomic_DNA"/>
</dbReference>
<keyword evidence="3" id="KW-0443">Lipid metabolism</keyword>
<dbReference type="STRING" id="1817883.A3G31_08100"/>
<comment type="subcellular location">
    <subcellularLocation>
        <location evidence="1">Membrane</location>
        <topology evidence="1">Peripheral membrane protein</topology>
    </subcellularLocation>
</comment>
<dbReference type="InterPro" id="IPR002123">
    <property type="entry name" value="Plipid/glycerol_acylTrfase"/>
</dbReference>
<evidence type="ECO:0000256" key="6">
    <source>
        <dbReference type="ARBA" id="ARBA00047906"/>
    </source>
</evidence>
<dbReference type="InterPro" id="IPR000872">
    <property type="entry name" value="Tafazzin"/>
</dbReference>
<dbReference type="CDD" id="cd07989">
    <property type="entry name" value="LPLAT_AGPAT-like"/>
    <property type="match status" value="1"/>
</dbReference>
<feature type="domain" description="Phospholipid/glycerol acyltransferase" evidence="8">
    <location>
        <begin position="52"/>
        <end position="173"/>
    </location>
</feature>
<evidence type="ECO:0000256" key="7">
    <source>
        <dbReference type="SAM" id="Phobius"/>
    </source>
</evidence>
<dbReference type="GO" id="GO:0006644">
    <property type="term" value="P:phospholipid metabolic process"/>
    <property type="evidence" value="ECO:0007669"/>
    <property type="project" value="InterPro"/>
</dbReference>
<keyword evidence="7" id="KW-0812">Transmembrane</keyword>
<accession>A0A1F7SI62</accession>
<dbReference type="SUPFAM" id="SSF69593">
    <property type="entry name" value="Glycerol-3-phosphate (1)-acyltransferase"/>
    <property type="match status" value="1"/>
</dbReference>
<proteinExistence type="predicted"/>
<dbReference type="GO" id="GO:0016020">
    <property type="term" value="C:membrane"/>
    <property type="evidence" value="ECO:0007669"/>
    <property type="project" value="UniProtKB-SubCell"/>
</dbReference>
<keyword evidence="5" id="KW-0012">Acyltransferase</keyword>
<evidence type="ECO:0000256" key="4">
    <source>
        <dbReference type="ARBA" id="ARBA00023136"/>
    </source>
</evidence>
<dbReference type="PANTHER" id="PTHR12497:SF0">
    <property type="entry name" value="TAFAZZIN"/>
    <property type="match status" value="1"/>
</dbReference>
<gene>
    <name evidence="9" type="ORF">A3G31_08100</name>
</gene>
<protein>
    <recommendedName>
        <fullName evidence="8">Phospholipid/glycerol acyltransferase domain-containing protein</fullName>
    </recommendedName>
</protein>
<evidence type="ECO:0000259" key="8">
    <source>
        <dbReference type="SMART" id="SM00563"/>
    </source>
</evidence>
<evidence type="ECO:0000313" key="10">
    <source>
        <dbReference type="Proteomes" id="UP000178082"/>
    </source>
</evidence>
<evidence type="ECO:0000256" key="3">
    <source>
        <dbReference type="ARBA" id="ARBA00023098"/>
    </source>
</evidence>
<dbReference type="PANTHER" id="PTHR12497">
    <property type="entry name" value="TAZ PROTEIN TAFAZZIN"/>
    <property type="match status" value="1"/>
</dbReference>
<dbReference type="SMART" id="SM00563">
    <property type="entry name" value="PlsC"/>
    <property type="match status" value="1"/>
</dbReference>
<evidence type="ECO:0000256" key="2">
    <source>
        <dbReference type="ARBA" id="ARBA00022679"/>
    </source>
</evidence>
<keyword evidence="4 7" id="KW-0472">Membrane</keyword>
<keyword evidence="7" id="KW-1133">Transmembrane helix</keyword>
<dbReference type="GO" id="GO:0008374">
    <property type="term" value="F:O-acyltransferase activity"/>
    <property type="evidence" value="ECO:0007669"/>
    <property type="project" value="TreeGrafter"/>
</dbReference>
<name>A0A1F7SI62_9BACT</name>
<evidence type="ECO:0000256" key="5">
    <source>
        <dbReference type="ARBA" id="ARBA00023315"/>
    </source>
</evidence>
<dbReference type="Pfam" id="PF01553">
    <property type="entry name" value="Acyltransferase"/>
    <property type="match status" value="1"/>
</dbReference>
<keyword evidence="2" id="KW-0808">Transferase</keyword>
<comment type="caution">
    <text evidence="9">The sequence shown here is derived from an EMBL/GenBank/DDBJ whole genome shotgun (WGS) entry which is preliminary data.</text>
</comment>
<dbReference type="Proteomes" id="UP000178082">
    <property type="component" value="Unassembled WGS sequence"/>
</dbReference>
<feature type="transmembrane region" description="Helical" evidence="7">
    <location>
        <begin position="15"/>
        <end position="35"/>
    </location>
</feature>
<organism evidence="9 10">
    <name type="scientific">Candidatus Schekmanbacteria bacterium RIFCSPLOWO2_12_FULL_38_15</name>
    <dbReference type="NCBI Taxonomy" id="1817883"/>
    <lineage>
        <taxon>Bacteria</taxon>
        <taxon>Candidatus Schekmaniibacteriota</taxon>
    </lineage>
</organism>
<reference evidence="9 10" key="1">
    <citation type="journal article" date="2016" name="Nat. Commun.">
        <title>Thousands of microbial genomes shed light on interconnected biogeochemical processes in an aquifer system.</title>
        <authorList>
            <person name="Anantharaman K."/>
            <person name="Brown C.T."/>
            <person name="Hug L.A."/>
            <person name="Sharon I."/>
            <person name="Castelle C.J."/>
            <person name="Probst A.J."/>
            <person name="Thomas B.C."/>
            <person name="Singh A."/>
            <person name="Wilkins M.J."/>
            <person name="Karaoz U."/>
            <person name="Brodie E.L."/>
            <person name="Williams K.H."/>
            <person name="Hubbard S.S."/>
            <person name="Banfield J.F."/>
        </authorList>
    </citation>
    <scope>NUCLEOTIDE SEQUENCE [LARGE SCALE GENOMIC DNA]</scope>
</reference>